<evidence type="ECO:0000256" key="2">
    <source>
        <dbReference type="ARBA" id="ARBA00022737"/>
    </source>
</evidence>
<dbReference type="EMBL" id="MTKT01002229">
    <property type="protein sequence ID" value="OWM80368.1"/>
    <property type="molecule type" value="Genomic_DNA"/>
</dbReference>
<evidence type="ECO:0000313" key="5">
    <source>
        <dbReference type="Proteomes" id="UP000197138"/>
    </source>
</evidence>
<dbReference type="InterPro" id="IPR003439">
    <property type="entry name" value="ABC_transporter-like_ATP-bd"/>
</dbReference>
<dbReference type="AlphaFoldDB" id="A0A218X6F9"/>
<dbReference type="Pfam" id="PF00005">
    <property type="entry name" value="ABC_tran"/>
    <property type="match status" value="1"/>
</dbReference>
<dbReference type="Gene3D" id="3.40.50.300">
    <property type="entry name" value="P-loop containing nucleotide triphosphate hydrolases"/>
    <property type="match status" value="1"/>
</dbReference>
<dbReference type="SUPFAM" id="SSF52540">
    <property type="entry name" value="P-loop containing nucleoside triphosphate hydrolases"/>
    <property type="match status" value="1"/>
</dbReference>
<dbReference type="PANTHER" id="PTHR43394">
    <property type="entry name" value="ATP-DEPENDENT PERMEASE MDL1, MITOCHONDRIAL"/>
    <property type="match status" value="1"/>
</dbReference>
<dbReference type="GO" id="GO:0016887">
    <property type="term" value="F:ATP hydrolysis activity"/>
    <property type="evidence" value="ECO:0007669"/>
    <property type="project" value="InterPro"/>
</dbReference>
<dbReference type="PANTHER" id="PTHR43394:SF11">
    <property type="entry name" value="ATP-BINDING CASSETTE TRANSPORTER"/>
    <property type="match status" value="1"/>
</dbReference>
<reference evidence="5" key="1">
    <citation type="journal article" date="2017" name="Plant J.">
        <title>The pomegranate (Punica granatum L.) genome and the genomics of punicalagin biosynthesis.</title>
        <authorList>
            <person name="Qin G."/>
            <person name="Xu C."/>
            <person name="Ming R."/>
            <person name="Tang H."/>
            <person name="Guyot R."/>
            <person name="Kramer E.M."/>
            <person name="Hu Y."/>
            <person name="Yi X."/>
            <person name="Qi Y."/>
            <person name="Xu X."/>
            <person name="Gao Z."/>
            <person name="Pan H."/>
            <person name="Jian J."/>
            <person name="Tian Y."/>
            <person name="Yue Z."/>
            <person name="Xu Y."/>
        </authorList>
    </citation>
    <scope>NUCLEOTIDE SEQUENCE [LARGE SCALE GENOMIC DNA]</scope>
    <source>
        <strain evidence="5">cv. Dabenzi</strain>
    </source>
</reference>
<accession>A0A218X6F9</accession>
<dbReference type="InterPro" id="IPR039421">
    <property type="entry name" value="Type_1_exporter"/>
</dbReference>
<protein>
    <recommendedName>
        <fullName evidence="3">ABC transporter domain-containing protein</fullName>
    </recommendedName>
</protein>
<dbReference type="GO" id="GO:0015421">
    <property type="term" value="F:ABC-type oligopeptide transporter activity"/>
    <property type="evidence" value="ECO:0007669"/>
    <property type="project" value="TreeGrafter"/>
</dbReference>
<keyword evidence="1" id="KW-0813">Transport</keyword>
<name>A0A218X6F9_PUNGR</name>
<evidence type="ECO:0000313" key="4">
    <source>
        <dbReference type="EMBL" id="OWM80368.1"/>
    </source>
</evidence>
<comment type="caution">
    <text evidence="4">The sequence shown here is derived from an EMBL/GenBank/DDBJ whole genome shotgun (WGS) entry which is preliminary data.</text>
</comment>
<dbReference type="GO" id="GO:0090374">
    <property type="term" value="P:oligopeptide export from mitochondrion"/>
    <property type="evidence" value="ECO:0007669"/>
    <property type="project" value="TreeGrafter"/>
</dbReference>
<dbReference type="GO" id="GO:0005743">
    <property type="term" value="C:mitochondrial inner membrane"/>
    <property type="evidence" value="ECO:0007669"/>
    <property type="project" value="TreeGrafter"/>
</dbReference>
<dbReference type="GO" id="GO:0005524">
    <property type="term" value="F:ATP binding"/>
    <property type="evidence" value="ECO:0007669"/>
    <property type="project" value="InterPro"/>
</dbReference>
<organism evidence="4 5">
    <name type="scientific">Punica granatum</name>
    <name type="common">Pomegranate</name>
    <dbReference type="NCBI Taxonomy" id="22663"/>
    <lineage>
        <taxon>Eukaryota</taxon>
        <taxon>Viridiplantae</taxon>
        <taxon>Streptophyta</taxon>
        <taxon>Embryophyta</taxon>
        <taxon>Tracheophyta</taxon>
        <taxon>Spermatophyta</taxon>
        <taxon>Magnoliopsida</taxon>
        <taxon>eudicotyledons</taxon>
        <taxon>Gunneridae</taxon>
        <taxon>Pentapetalae</taxon>
        <taxon>rosids</taxon>
        <taxon>malvids</taxon>
        <taxon>Myrtales</taxon>
        <taxon>Lythraceae</taxon>
        <taxon>Punica</taxon>
    </lineage>
</organism>
<dbReference type="InterPro" id="IPR027417">
    <property type="entry name" value="P-loop_NTPase"/>
</dbReference>
<gene>
    <name evidence="4" type="ORF">CDL15_Pgr019648</name>
</gene>
<dbReference type="Proteomes" id="UP000197138">
    <property type="component" value="Unassembled WGS sequence"/>
</dbReference>
<proteinExistence type="predicted"/>
<evidence type="ECO:0000259" key="3">
    <source>
        <dbReference type="Pfam" id="PF00005"/>
    </source>
</evidence>
<keyword evidence="2" id="KW-0677">Repeat</keyword>
<evidence type="ECO:0000256" key="1">
    <source>
        <dbReference type="ARBA" id="ARBA00022448"/>
    </source>
</evidence>
<feature type="domain" description="ABC transporter" evidence="3">
    <location>
        <begin position="16"/>
        <end position="52"/>
    </location>
</feature>
<sequence>MPHESVVALQDGYDPRGGYQGIQLSGGQKQQVAIARAILKEPRLLLLDEATSALDSYRRGSCRMCWKS</sequence>